<dbReference type="GO" id="GO:0005739">
    <property type="term" value="C:mitochondrion"/>
    <property type="evidence" value="ECO:0007669"/>
    <property type="project" value="TreeGrafter"/>
</dbReference>
<evidence type="ECO:0000256" key="4">
    <source>
        <dbReference type="ARBA" id="ARBA00022691"/>
    </source>
</evidence>
<keyword evidence="4" id="KW-0949">S-adenosyl-L-methionine</keyword>
<keyword evidence="3" id="KW-0808">Transferase</keyword>
<organism evidence="5 6">
    <name type="scientific">Periophthalmus magnuspinnatus</name>
    <dbReference type="NCBI Taxonomy" id="409849"/>
    <lineage>
        <taxon>Eukaryota</taxon>
        <taxon>Metazoa</taxon>
        <taxon>Chordata</taxon>
        <taxon>Craniata</taxon>
        <taxon>Vertebrata</taxon>
        <taxon>Euteleostomi</taxon>
        <taxon>Actinopterygii</taxon>
        <taxon>Neopterygii</taxon>
        <taxon>Teleostei</taxon>
        <taxon>Neoteleostei</taxon>
        <taxon>Acanthomorphata</taxon>
        <taxon>Gobiaria</taxon>
        <taxon>Gobiiformes</taxon>
        <taxon>Gobioidei</taxon>
        <taxon>Gobiidae</taxon>
        <taxon>Oxudercinae</taxon>
        <taxon>Periophthalmus</taxon>
    </lineage>
</organism>
<dbReference type="STRING" id="409849.ENSPMGP00000010063"/>
<reference evidence="5" key="1">
    <citation type="submission" date="2025-08" db="UniProtKB">
        <authorList>
            <consortium name="Ensembl"/>
        </authorList>
    </citation>
    <scope>IDENTIFICATION</scope>
</reference>
<keyword evidence="2" id="KW-0489">Methyltransferase</keyword>
<dbReference type="Proteomes" id="UP000261520">
    <property type="component" value="Unplaced"/>
</dbReference>
<dbReference type="GO" id="GO:0016279">
    <property type="term" value="F:protein-lysine N-methyltransferase activity"/>
    <property type="evidence" value="ECO:0007669"/>
    <property type="project" value="InterPro"/>
</dbReference>
<evidence type="ECO:0000256" key="1">
    <source>
        <dbReference type="ARBA" id="ARBA00010633"/>
    </source>
</evidence>
<keyword evidence="6" id="KW-1185">Reference proteome</keyword>
<comment type="similarity">
    <text evidence="1">Belongs to the ANT/ATPSC lysine N-methyltransferase family.</text>
</comment>
<evidence type="ECO:0000256" key="3">
    <source>
        <dbReference type="ARBA" id="ARBA00022679"/>
    </source>
</evidence>
<dbReference type="AlphaFoldDB" id="A0A3B3ZZ84"/>
<dbReference type="Gene3D" id="3.40.50.150">
    <property type="entry name" value="Vaccinia Virus protein VP39"/>
    <property type="match status" value="1"/>
</dbReference>
<name>A0A3B3ZZ84_9GOBI</name>
<dbReference type="GO" id="GO:0032259">
    <property type="term" value="P:methylation"/>
    <property type="evidence" value="ECO:0007669"/>
    <property type="project" value="UniProtKB-KW"/>
</dbReference>
<reference evidence="5" key="2">
    <citation type="submission" date="2025-09" db="UniProtKB">
        <authorList>
            <consortium name="Ensembl"/>
        </authorList>
    </citation>
    <scope>IDENTIFICATION</scope>
</reference>
<dbReference type="InterPro" id="IPR029063">
    <property type="entry name" value="SAM-dependent_MTases_sf"/>
</dbReference>
<evidence type="ECO:0000313" key="5">
    <source>
        <dbReference type="Ensembl" id="ENSPMGP00000010063.1"/>
    </source>
</evidence>
<evidence type="ECO:0000313" key="6">
    <source>
        <dbReference type="Proteomes" id="UP000261520"/>
    </source>
</evidence>
<accession>A0A3B3ZZ84</accession>
<protein>
    <submittedName>
        <fullName evidence="5">Uncharacterized protein</fullName>
    </submittedName>
</protein>
<proteinExistence type="inferred from homology"/>
<dbReference type="GO" id="GO:1905706">
    <property type="term" value="P:regulation of mitochondrial ATP synthesis coupled proton transport"/>
    <property type="evidence" value="ECO:0007669"/>
    <property type="project" value="TreeGrafter"/>
</dbReference>
<dbReference type="InterPro" id="IPR026170">
    <property type="entry name" value="FAM173A/B"/>
</dbReference>
<evidence type="ECO:0000256" key="2">
    <source>
        <dbReference type="ARBA" id="ARBA00022603"/>
    </source>
</evidence>
<dbReference type="Ensembl" id="ENSPMGT00000010739.1">
    <property type="protein sequence ID" value="ENSPMGP00000010063.1"/>
    <property type="gene ID" value="ENSPMGG00000008352.1"/>
</dbReference>
<sequence>MLFDWQMEALSDKLLKELPDGALVVSCQFPVPQWTPQSSIGSALDQTFAYDISAVRESLKNSTDTK</sequence>
<dbReference type="PANTHER" id="PTHR13610:SF18">
    <property type="entry name" value="SI:DKEY-190G11.3"/>
    <property type="match status" value="1"/>
</dbReference>
<dbReference type="PANTHER" id="PTHR13610">
    <property type="entry name" value="METHYLTRANSFERASE DOMAIN-CONTAINING PROTEIN"/>
    <property type="match status" value="1"/>
</dbReference>